<dbReference type="InterPro" id="IPR006680">
    <property type="entry name" value="Amidohydro-rel"/>
</dbReference>
<dbReference type="RefSeq" id="WP_104438594.1">
    <property type="nucleotide sequence ID" value="NZ_PTJA01000012.1"/>
</dbReference>
<dbReference type="OrthoDB" id="9776488at2"/>
<comment type="similarity">
    <text evidence="1 5">Belongs to the metallo-dependent hydrolases superfamily. NagA family.</text>
</comment>
<dbReference type="PANTHER" id="PTHR11113">
    <property type="entry name" value="N-ACETYLGLUCOSAMINE-6-PHOSPHATE DEACETYLASE"/>
    <property type="match status" value="1"/>
</dbReference>
<accession>A0A2S6HN07</accession>
<dbReference type="InterPro" id="IPR011059">
    <property type="entry name" value="Metal-dep_hydrolase_composite"/>
</dbReference>
<proteinExistence type="inferred from homology"/>
<evidence type="ECO:0000256" key="7">
    <source>
        <dbReference type="PIRSR" id="PIRSR038994-3"/>
    </source>
</evidence>
<dbReference type="InterPro" id="IPR032466">
    <property type="entry name" value="Metal_Hydrolase"/>
</dbReference>
<evidence type="ECO:0000313" key="10">
    <source>
        <dbReference type="Proteomes" id="UP000237749"/>
    </source>
</evidence>
<evidence type="ECO:0000313" key="9">
    <source>
        <dbReference type="EMBL" id="PPK78892.1"/>
    </source>
</evidence>
<dbReference type="Pfam" id="PF01979">
    <property type="entry name" value="Amidohydro_1"/>
    <property type="match status" value="1"/>
</dbReference>
<sequence>MIIKSKRIYMEDGLKDGFLVIEEGKIKEFMRSTDAEDVIDYGNMRIIPGIFDTHNHGTCGYGLMDKGTRETIAGYLKGCASQGITGVFPTAGLSMISAVADAAAENLEGAQILGIHSEGPWLNRTGEKGIKTGWPEVSIDTAKQMVSDGKGLLRLVALAPEIPGIDSVIEYFLSEGITLALAHSDANYEEAKRAYKKGFSVSTHTGNVMTGMHHRDVGGLGAALLDNEVSSEVICDGMHICPEMLQIYFRIKKPEHFMMISDCTPFSGAPEGSYLGFEQGMTINVSKDGFVLTDTGRLMGSSQPVLYGISVLTEKLGMPMETVWPMFSLNPCRKYGFDKEKGSIRAGKDADFTVITNDYRAAATFVMGRKVYDMEEGPVFNPDFLKEWGREEIPHE</sequence>
<evidence type="ECO:0000256" key="6">
    <source>
        <dbReference type="PIRSR" id="PIRSR038994-1"/>
    </source>
</evidence>
<dbReference type="SUPFAM" id="SSF51556">
    <property type="entry name" value="Metallo-dependent hydrolases"/>
    <property type="match status" value="1"/>
</dbReference>
<feature type="active site" description="Proton donor/acceptor" evidence="6">
    <location>
        <position position="262"/>
    </location>
</feature>
<dbReference type="PIRSF" id="PIRSF038994">
    <property type="entry name" value="NagA"/>
    <property type="match status" value="1"/>
</dbReference>
<evidence type="ECO:0000259" key="8">
    <source>
        <dbReference type="Pfam" id="PF01979"/>
    </source>
</evidence>
<evidence type="ECO:0000256" key="2">
    <source>
        <dbReference type="ARBA" id="ARBA00022723"/>
    </source>
</evidence>
<feature type="binding site" evidence="7">
    <location>
        <position position="118"/>
    </location>
    <ligand>
        <name>Zn(2+)</name>
        <dbReference type="ChEBI" id="CHEBI:29105"/>
    </ligand>
</feature>
<feature type="binding site" evidence="7">
    <location>
        <position position="183"/>
    </location>
    <ligand>
        <name>Zn(2+)</name>
        <dbReference type="ChEBI" id="CHEBI:29105"/>
    </ligand>
</feature>
<dbReference type="Proteomes" id="UP000237749">
    <property type="component" value="Unassembled WGS sequence"/>
</dbReference>
<dbReference type="SUPFAM" id="SSF51338">
    <property type="entry name" value="Composite domain of metallo-dependent hydrolases"/>
    <property type="match status" value="1"/>
</dbReference>
<dbReference type="EMBL" id="PTJA01000012">
    <property type="protein sequence ID" value="PPK78892.1"/>
    <property type="molecule type" value="Genomic_DNA"/>
</dbReference>
<dbReference type="Gene3D" id="3.20.20.140">
    <property type="entry name" value="Metal-dependent hydrolases"/>
    <property type="match status" value="1"/>
</dbReference>
<keyword evidence="10" id="KW-1185">Reference proteome</keyword>
<dbReference type="PANTHER" id="PTHR11113:SF14">
    <property type="entry name" value="N-ACETYLGLUCOSAMINE-6-PHOSPHATE DEACETYLASE"/>
    <property type="match status" value="1"/>
</dbReference>
<dbReference type="AlphaFoldDB" id="A0A2S6HN07"/>
<dbReference type="GO" id="GO:0006046">
    <property type="term" value="P:N-acetylglucosamine catabolic process"/>
    <property type="evidence" value="ECO:0007669"/>
    <property type="project" value="TreeGrafter"/>
</dbReference>
<evidence type="ECO:0000256" key="1">
    <source>
        <dbReference type="ARBA" id="ARBA00010716"/>
    </source>
</evidence>
<comment type="cofactor">
    <cofactor evidence="7">
        <name>a divalent metal cation</name>
        <dbReference type="ChEBI" id="CHEBI:60240"/>
    </cofactor>
    <text evidence="7">Binds 1 divalent metal cation per subunit.</text>
</comment>
<keyword evidence="2 7" id="KW-0479">Metal-binding</keyword>
<organism evidence="9 10">
    <name type="scientific">Lacrimispora xylanisolvens</name>
    <dbReference type="NCBI Taxonomy" id="384636"/>
    <lineage>
        <taxon>Bacteria</taxon>
        <taxon>Bacillati</taxon>
        <taxon>Bacillota</taxon>
        <taxon>Clostridia</taxon>
        <taxon>Lachnospirales</taxon>
        <taxon>Lachnospiraceae</taxon>
        <taxon>Lacrimispora</taxon>
    </lineage>
</organism>
<name>A0A2S6HN07_9FIRM</name>
<reference evidence="9 10" key="1">
    <citation type="submission" date="2018-02" db="EMBL/GenBank/DDBJ databases">
        <title>Genomic Encyclopedia of Archaeal and Bacterial Type Strains, Phase II (KMG-II): from individual species to whole genera.</title>
        <authorList>
            <person name="Goeker M."/>
        </authorList>
    </citation>
    <scope>NUCLEOTIDE SEQUENCE [LARGE SCALE GENOMIC DNA]</scope>
    <source>
        <strain evidence="9 10">DSM 3808</strain>
    </source>
</reference>
<dbReference type="GO" id="GO:0046872">
    <property type="term" value="F:metal ion binding"/>
    <property type="evidence" value="ECO:0007669"/>
    <property type="project" value="UniProtKB-KW"/>
</dbReference>
<feature type="domain" description="Amidohydrolase-related" evidence="8">
    <location>
        <begin position="46"/>
        <end position="370"/>
    </location>
</feature>
<gene>
    <name evidence="9" type="ORF">BXY41_11251</name>
</gene>
<evidence type="ECO:0000256" key="5">
    <source>
        <dbReference type="PIRNR" id="PIRNR038994"/>
    </source>
</evidence>
<comment type="caution">
    <text evidence="9">The sequence shown here is derived from an EMBL/GenBank/DDBJ whole genome shotgun (WGS) entry which is preliminary data.</text>
</comment>
<protein>
    <submittedName>
        <fullName evidence="9">N-acetylglucosamine 6-phosphate deacetylase</fullName>
    </submittedName>
</protein>
<dbReference type="GO" id="GO:0008448">
    <property type="term" value="F:N-acetylglucosamine-6-phosphate deacetylase activity"/>
    <property type="evidence" value="ECO:0007669"/>
    <property type="project" value="InterPro"/>
</dbReference>
<evidence type="ECO:0000256" key="4">
    <source>
        <dbReference type="ARBA" id="ARBA00023277"/>
    </source>
</evidence>
<dbReference type="Gene3D" id="2.30.40.10">
    <property type="entry name" value="Urease, subunit C, domain 1"/>
    <property type="match status" value="1"/>
</dbReference>
<dbReference type="InterPro" id="IPR003764">
    <property type="entry name" value="GlcNAc_6-P_deAcase"/>
</dbReference>
<keyword evidence="4 5" id="KW-0119">Carbohydrate metabolism</keyword>
<feature type="binding site" evidence="7">
    <location>
        <position position="204"/>
    </location>
    <ligand>
        <name>Zn(2+)</name>
        <dbReference type="ChEBI" id="CHEBI:29105"/>
    </ligand>
</feature>
<evidence type="ECO:0000256" key="3">
    <source>
        <dbReference type="ARBA" id="ARBA00022801"/>
    </source>
</evidence>
<keyword evidence="3 5" id="KW-0378">Hydrolase</keyword>